<feature type="region of interest" description="Disordered" evidence="1">
    <location>
        <begin position="32"/>
        <end position="56"/>
    </location>
</feature>
<feature type="compositionally biased region" description="Basic and acidic residues" evidence="1">
    <location>
        <begin position="34"/>
        <end position="52"/>
    </location>
</feature>
<feature type="region of interest" description="Disordered" evidence="1">
    <location>
        <begin position="89"/>
        <end position="130"/>
    </location>
</feature>
<protein>
    <submittedName>
        <fullName evidence="2">Uncharacterized protein</fullName>
    </submittedName>
</protein>
<accession>A0A6H2HDV0</accession>
<dbReference type="Proteomes" id="UP000502041">
    <property type="component" value="Chromosome"/>
</dbReference>
<dbReference type="KEGG" id="pvac:HC248_03402"/>
<gene>
    <name evidence="2" type="ORF">HC248_03402</name>
</gene>
<evidence type="ECO:0000313" key="3">
    <source>
        <dbReference type="Proteomes" id="UP000502041"/>
    </source>
</evidence>
<sequence length="156" mass="16842">MDKGNSEIDIINIGDALNSKIKECLIENKLISIESKESNPSESKESNPRKSETSPLDLMINYFTKAAGEVVGMLKDDLLAVGNLYPEIEREPTASRRVASNSPPPPPVDLSDDLAPPPVPSLSSDSEPTFLSSTYVKNSVDAETLSSPVTVHTETK</sequence>
<organism evidence="2 3">
    <name type="scientific">Polaromonas vacuolata</name>
    <dbReference type="NCBI Taxonomy" id="37448"/>
    <lineage>
        <taxon>Bacteria</taxon>
        <taxon>Pseudomonadati</taxon>
        <taxon>Pseudomonadota</taxon>
        <taxon>Betaproteobacteria</taxon>
        <taxon>Burkholderiales</taxon>
        <taxon>Comamonadaceae</taxon>
        <taxon>Polaromonas</taxon>
    </lineage>
</organism>
<evidence type="ECO:0000313" key="2">
    <source>
        <dbReference type="EMBL" id="QJC58065.1"/>
    </source>
</evidence>
<evidence type="ECO:0000256" key="1">
    <source>
        <dbReference type="SAM" id="MobiDB-lite"/>
    </source>
</evidence>
<dbReference type="EMBL" id="CP051461">
    <property type="protein sequence ID" value="QJC58065.1"/>
    <property type="molecule type" value="Genomic_DNA"/>
</dbReference>
<dbReference type="AlphaFoldDB" id="A0A6H2HDV0"/>
<name>A0A6H2HDV0_9BURK</name>
<proteinExistence type="predicted"/>
<reference evidence="2 3" key="1">
    <citation type="submission" date="2020-04" db="EMBL/GenBank/DDBJ databases">
        <title>Complete genome of a Psychrophilic, Marine, Gas Vacuolate Bacterium Polaromonas vacuolata KCTC 22033T.</title>
        <authorList>
            <person name="Hwang K."/>
            <person name="Kim K.M."/>
        </authorList>
    </citation>
    <scope>NUCLEOTIDE SEQUENCE [LARGE SCALE GENOMIC DNA]</scope>
    <source>
        <strain evidence="2 3">KCTC 22033</strain>
    </source>
</reference>
<keyword evidence="3" id="KW-1185">Reference proteome</keyword>